<dbReference type="InterPro" id="IPR028081">
    <property type="entry name" value="Leu-bd"/>
</dbReference>
<organism evidence="4 5">
    <name type="scientific">Bradyrhizobium algeriense</name>
    <dbReference type="NCBI Taxonomy" id="634784"/>
    <lineage>
        <taxon>Bacteria</taxon>
        <taxon>Pseudomonadati</taxon>
        <taxon>Pseudomonadota</taxon>
        <taxon>Alphaproteobacteria</taxon>
        <taxon>Hyphomicrobiales</taxon>
        <taxon>Nitrobacteraceae</taxon>
        <taxon>Bradyrhizobium</taxon>
    </lineage>
</organism>
<keyword evidence="2" id="KW-0732">Signal</keyword>
<evidence type="ECO:0000313" key="5">
    <source>
        <dbReference type="Proteomes" id="UP001364224"/>
    </source>
</evidence>
<keyword evidence="5" id="KW-1185">Reference proteome</keyword>
<dbReference type="PANTHER" id="PTHR47151:SF2">
    <property type="entry name" value="AMINO ACID BINDING PROTEIN"/>
    <property type="match status" value="1"/>
</dbReference>
<proteinExistence type="inferred from homology"/>
<dbReference type="Gene3D" id="3.40.50.2300">
    <property type="match status" value="2"/>
</dbReference>
<dbReference type="EMBL" id="JAZHRV010000001">
    <property type="protein sequence ID" value="MEH2553861.1"/>
    <property type="molecule type" value="Genomic_DNA"/>
</dbReference>
<dbReference type="RefSeq" id="WP_334478433.1">
    <property type="nucleotide sequence ID" value="NZ_JAZHRV010000001.1"/>
</dbReference>
<dbReference type="Pfam" id="PF13458">
    <property type="entry name" value="Peripla_BP_6"/>
    <property type="match status" value="1"/>
</dbReference>
<comment type="caution">
    <text evidence="4">The sequence shown here is derived from an EMBL/GenBank/DDBJ whole genome shotgun (WGS) entry which is preliminary data.</text>
</comment>
<evidence type="ECO:0000313" key="4">
    <source>
        <dbReference type="EMBL" id="MEH2553861.1"/>
    </source>
</evidence>
<sequence length="359" mass="38419">MQTSRLCKIGIGAPLSGRGAPLGREMMQAAGIAVVEANETSNAAGIRLEAWVLDDAVDPEEGRTIAHRFADDDAVLAIIGHYNSNVTLATAPIYLERSLPLVAPIVSNPKLTESGWTNVFRFTNRDDVTAAAITRYLRDERQKASAIVVETQTVYGSSMSAQFVTAWKAVGGTVINHHQVSEGCEDFVALVNGFSGDADLVFYGGTFEGAPLLKEMRTQRYMQLFAAGDGCWDVGNFLVPAGRSATEGEGVIVLSACPEIGKVAGSSDFAMRYERQFGPITNYAVNSFDATMTVVEAICAAARRGALVRAGVLECLRGINRTGIAYPTPVRWDSRGDNMAAVTALHIVRGGHFHQVASI</sequence>
<reference evidence="4 5" key="1">
    <citation type="submission" date="2024-02" db="EMBL/GenBank/DDBJ databases">
        <title>Adaptive strategies in a cosmopolitan and abundant soil bacterium.</title>
        <authorList>
            <person name="Carini P."/>
        </authorList>
    </citation>
    <scope>NUCLEOTIDE SEQUENCE [LARGE SCALE GENOMIC DNA]</scope>
    <source>
        <strain evidence="4 5">AZCC 1608</strain>
    </source>
</reference>
<evidence type="ECO:0000256" key="2">
    <source>
        <dbReference type="ARBA" id="ARBA00022729"/>
    </source>
</evidence>
<protein>
    <submittedName>
        <fullName evidence="4">Branched-chain amino acid transport system substrate-binding protein</fullName>
    </submittedName>
</protein>
<comment type="similarity">
    <text evidence="1">Belongs to the leucine-binding protein family.</text>
</comment>
<dbReference type="InterPro" id="IPR028082">
    <property type="entry name" value="Peripla_BP_I"/>
</dbReference>
<name>A0ABU8B5P1_9BRAD</name>
<evidence type="ECO:0000256" key="1">
    <source>
        <dbReference type="ARBA" id="ARBA00010062"/>
    </source>
</evidence>
<evidence type="ECO:0000259" key="3">
    <source>
        <dbReference type="Pfam" id="PF13458"/>
    </source>
</evidence>
<dbReference type="SUPFAM" id="SSF53822">
    <property type="entry name" value="Periplasmic binding protein-like I"/>
    <property type="match status" value="1"/>
</dbReference>
<gene>
    <name evidence="4" type="ORF">V1286_001390</name>
</gene>
<dbReference type="CDD" id="cd06342">
    <property type="entry name" value="PBP1_ABC_LIVBP-like"/>
    <property type="match status" value="1"/>
</dbReference>
<accession>A0ABU8B5P1</accession>
<dbReference type="Proteomes" id="UP001364224">
    <property type="component" value="Unassembled WGS sequence"/>
</dbReference>
<dbReference type="PANTHER" id="PTHR47151">
    <property type="entry name" value="LEU/ILE/VAL-BINDING ABC TRANSPORTER SUBUNIT"/>
    <property type="match status" value="1"/>
</dbReference>
<feature type="domain" description="Leucine-binding protein" evidence="3">
    <location>
        <begin position="8"/>
        <end position="333"/>
    </location>
</feature>